<evidence type="ECO:0000313" key="5">
    <source>
        <dbReference type="EMBL" id="KYH28916.1"/>
    </source>
</evidence>
<name>A0A151AMQ3_9CLOT</name>
<evidence type="ECO:0000256" key="1">
    <source>
        <dbReference type="ARBA" id="ARBA00022630"/>
    </source>
</evidence>
<dbReference type="PANTHER" id="PTHR42659:SF2">
    <property type="entry name" value="XANTHINE DEHYDROGENASE SUBUNIT C-RELATED"/>
    <property type="match status" value="1"/>
</dbReference>
<gene>
    <name evidence="5" type="primary">kdhA</name>
    <name evidence="5" type="ORF">CLCOL_13560</name>
</gene>
<dbReference type="PATRIC" id="fig|1121305.3.peg.1360"/>
<evidence type="ECO:0000256" key="3">
    <source>
        <dbReference type="ARBA" id="ARBA00023002"/>
    </source>
</evidence>
<keyword evidence="1" id="KW-0285">Flavoprotein</keyword>
<dbReference type="EC" id="1.5.99.14" evidence="5"/>
<keyword evidence="6" id="KW-1185">Reference proteome</keyword>
<organism evidence="5 6">
    <name type="scientific">Clostridium colicanis DSM 13634</name>
    <dbReference type="NCBI Taxonomy" id="1121305"/>
    <lineage>
        <taxon>Bacteria</taxon>
        <taxon>Bacillati</taxon>
        <taxon>Bacillota</taxon>
        <taxon>Clostridia</taxon>
        <taxon>Eubacteriales</taxon>
        <taxon>Clostridiaceae</taxon>
        <taxon>Clostridium</taxon>
    </lineage>
</organism>
<dbReference type="GO" id="GO:0071949">
    <property type="term" value="F:FAD binding"/>
    <property type="evidence" value="ECO:0007669"/>
    <property type="project" value="InterPro"/>
</dbReference>
<sequence>MNIKEYIRPSSLDEAYEKLTSKERAVILGGGGYLKLGNKEIERAIDISNLGLEFINEKEDSIEIGAMTTLREIEINKITNENFNGILSEAVKPILGVQMRNIFTIGGSVYGRYGFSDIITALLALDTYVELYKEGRMSLEKFLNREHKEKDILTKIVILKDNRKASFKSLRNTSTDFAILNAAVSRVENNFKVVVGARPGIAKLSKEAAEYLSVVELNEEKAVKAGEIAADSLEFGSNIRGSAEYRKEICKVLVKRGILEVI</sequence>
<evidence type="ECO:0000256" key="2">
    <source>
        <dbReference type="ARBA" id="ARBA00022827"/>
    </source>
</evidence>
<dbReference type="Pfam" id="PF00941">
    <property type="entry name" value="FAD_binding_5"/>
    <property type="match status" value="1"/>
</dbReference>
<evidence type="ECO:0000259" key="4">
    <source>
        <dbReference type="PROSITE" id="PS51387"/>
    </source>
</evidence>
<keyword evidence="3 5" id="KW-0560">Oxidoreductase</keyword>
<dbReference type="InterPro" id="IPR016166">
    <property type="entry name" value="FAD-bd_PCMH"/>
</dbReference>
<dbReference type="InterPro" id="IPR051312">
    <property type="entry name" value="Diverse_Substr_Oxidored"/>
</dbReference>
<dbReference type="InterPro" id="IPR036683">
    <property type="entry name" value="CO_DH_flav_C_dom_sf"/>
</dbReference>
<dbReference type="AlphaFoldDB" id="A0A151AMQ3"/>
<reference evidence="5 6" key="1">
    <citation type="submission" date="2016-02" db="EMBL/GenBank/DDBJ databases">
        <title>Genome sequence of Clostridium colicanis DSM 13634.</title>
        <authorList>
            <person name="Poehlein A."/>
            <person name="Daniel R."/>
        </authorList>
    </citation>
    <scope>NUCLEOTIDE SEQUENCE [LARGE SCALE GENOMIC DNA]</scope>
    <source>
        <strain evidence="5 6">DSM 13634</strain>
    </source>
</reference>
<dbReference type="InterPro" id="IPR005107">
    <property type="entry name" value="CO_DH_flav_C"/>
</dbReference>
<feature type="domain" description="FAD-binding PCMH-type" evidence="4">
    <location>
        <begin position="1"/>
        <end position="163"/>
    </location>
</feature>
<dbReference type="Proteomes" id="UP000075374">
    <property type="component" value="Unassembled WGS sequence"/>
</dbReference>
<dbReference type="SMART" id="SM01092">
    <property type="entry name" value="CO_deh_flav_C"/>
    <property type="match status" value="1"/>
</dbReference>
<dbReference type="SUPFAM" id="SSF55447">
    <property type="entry name" value="CO dehydrogenase flavoprotein C-terminal domain-like"/>
    <property type="match status" value="1"/>
</dbReference>
<dbReference type="STRING" id="1121305.CLCOL_13560"/>
<dbReference type="SUPFAM" id="SSF56176">
    <property type="entry name" value="FAD-binding/transporter-associated domain-like"/>
    <property type="match status" value="1"/>
</dbReference>
<dbReference type="PROSITE" id="PS51387">
    <property type="entry name" value="FAD_PCMH"/>
    <property type="match status" value="1"/>
</dbReference>
<evidence type="ECO:0000313" key="6">
    <source>
        <dbReference type="Proteomes" id="UP000075374"/>
    </source>
</evidence>
<proteinExistence type="predicted"/>
<accession>A0A151AMQ3</accession>
<comment type="caution">
    <text evidence="5">The sequence shown here is derived from an EMBL/GenBank/DDBJ whole genome shotgun (WGS) entry which is preliminary data.</text>
</comment>
<dbReference type="InterPro" id="IPR016169">
    <property type="entry name" value="FAD-bd_PCMH_sub2"/>
</dbReference>
<keyword evidence="2" id="KW-0274">FAD</keyword>
<dbReference type="InterPro" id="IPR036318">
    <property type="entry name" value="FAD-bd_PCMH-like_sf"/>
</dbReference>
<dbReference type="InterPro" id="IPR002346">
    <property type="entry name" value="Mopterin_DH_FAD-bd"/>
</dbReference>
<dbReference type="PANTHER" id="PTHR42659">
    <property type="entry name" value="XANTHINE DEHYDROGENASE SUBUNIT C-RELATED"/>
    <property type="match status" value="1"/>
</dbReference>
<dbReference type="Gene3D" id="3.30.465.10">
    <property type="match status" value="1"/>
</dbReference>
<dbReference type="RefSeq" id="WP_061858217.1">
    <property type="nucleotide sequence ID" value="NZ_LTBB01000006.1"/>
</dbReference>
<dbReference type="GO" id="GO:0034909">
    <property type="term" value="F:6-hydroxypseudooxynicotine dehydrogenase activity"/>
    <property type="evidence" value="ECO:0007669"/>
    <property type="project" value="UniProtKB-EC"/>
</dbReference>
<dbReference type="Gene3D" id="3.30.390.50">
    <property type="entry name" value="CO dehydrogenase flavoprotein, C-terminal domain"/>
    <property type="match status" value="1"/>
</dbReference>
<dbReference type="Pfam" id="PF03450">
    <property type="entry name" value="CO_deh_flav_C"/>
    <property type="match status" value="1"/>
</dbReference>
<protein>
    <submittedName>
        <fullName evidence="5">6-hydroxypseudooxynicotine dehydrogenase complex subunit alpha</fullName>
        <ecNumber evidence="5">1.5.99.14</ecNumber>
    </submittedName>
</protein>
<dbReference type="EMBL" id="LTBB01000006">
    <property type="protein sequence ID" value="KYH28916.1"/>
    <property type="molecule type" value="Genomic_DNA"/>
</dbReference>